<evidence type="ECO:0000313" key="5">
    <source>
        <dbReference type="Proteomes" id="UP000010473"/>
    </source>
</evidence>
<dbReference type="RefSeq" id="WP_015195174.1">
    <property type="nucleotide sequence ID" value="NC_019748.1"/>
</dbReference>
<organism evidence="4 5">
    <name type="scientific">Stanieria cyanosphaera (strain ATCC 29371 / PCC 7437)</name>
    <dbReference type="NCBI Taxonomy" id="111780"/>
    <lineage>
        <taxon>Bacteria</taxon>
        <taxon>Bacillati</taxon>
        <taxon>Cyanobacteriota</taxon>
        <taxon>Cyanophyceae</taxon>
        <taxon>Pleurocapsales</taxon>
        <taxon>Dermocarpellaceae</taxon>
        <taxon>Stanieria</taxon>
    </lineage>
</organism>
<feature type="domain" description="Thioesterase" evidence="3">
    <location>
        <begin position="55"/>
        <end position="137"/>
    </location>
</feature>
<accession>K9XZG6</accession>
<dbReference type="Gene3D" id="3.10.129.10">
    <property type="entry name" value="Hotdog Thioesterase"/>
    <property type="match status" value="1"/>
</dbReference>
<dbReference type="PANTHER" id="PTHR31793:SF37">
    <property type="entry name" value="ACYL-COA THIOESTER HYDROLASE YBGC"/>
    <property type="match status" value="1"/>
</dbReference>
<reference evidence="5" key="1">
    <citation type="journal article" date="2013" name="Proc. Natl. Acad. Sci. U.S.A.">
        <title>Improving the coverage of the cyanobacterial phylum using diversity-driven genome sequencing.</title>
        <authorList>
            <person name="Shih P.M."/>
            <person name="Wu D."/>
            <person name="Latifi A."/>
            <person name="Axen S.D."/>
            <person name="Fewer D.P."/>
            <person name="Talla E."/>
            <person name="Calteau A."/>
            <person name="Cai F."/>
            <person name="Tandeau de Marsac N."/>
            <person name="Rippka R."/>
            <person name="Herdman M."/>
            <person name="Sivonen K."/>
            <person name="Coursin T."/>
            <person name="Laurent T."/>
            <person name="Goodwin L."/>
            <person name="Nolan M."/>
            <person name="Davenport K.W."/>
            <person name="Han C.S."/>
            <person name="Rubin E.M."/>
            <person name="Eisen J.A."/>
            <person name="Woyke T."/>
            <person name="Gugger M."/>
            <person name="Kerfeld C.A."/>
        </authorList>
    </citation>
    <scope>NUCLEOTIDE SEQUENCE [LARGE SCALE GENOMIC DNA]</scope>
    <source>
        <strain evidence="5">ATCC 29371 / PCC 7437</strain>
    </source>
</reference>
<evidence type="ECO:0000256" key="1">
    <source>
        <dbReference type="ARBA" id="ARBA00022801"/>
    </source>
</evidence>
<dbReference type="eggNOG" id="COG0824">
    <property type="taxonomic scope" value="Bacteria"/>
</dbReference>
<keyword evidence="5" id="KW-1185">Reference proteome</keyword>
<keyword evidence="1" id="KW-0378">Hydrolase</keyword>
<evidence type="ECO:0000256" key="2">
    <source>
        <dbReference type="SAM" id="MobiDB-lite"/>
    </source>
</evidence>
<gene>
    <name evidence="4" type="ordered locus">Sta7437_4039</name>
</gene>
<dbReference type="STRING" id="111780.Sta7437_4039"/>
<proteinExistence type="predicted"/>
<dbReference type="SUPFAM" id="SSF54637">
    <property type="entry name" value="Thioesterase/thiol ester dehydrase-isomerase"/>
    <property type="match status" value="1"/>
</dbReference>
<dbReference type="GO" id="GO:0047617">
    <property type="term" value="F:fatty acyl-CoA hydrolase activity"/>
    <property type="evidence" value="ECO:0007669"/>
    <property type="project" value="TreeGrafter"/>
</dbReference>
<dbReference type="PANTHER" id="PTHR31793">
    <property type="entry name" value="4-HYDROXYBENZOYL-COA THIOESTERASE FAMILY MEMBER"/>
    <property type="match status" value="1"/>
</dbReference>
<dbReference type="HOGENOM" id="CLU_101141_3_1_3"/>
<dbReference type="InterPro" id="IPR050563">
    <property type="entry name" value="4-hydroxybenzoyl-CoA_TE"/>
</dbReference>
<name>K9XZG6_STAC7</name>
<dbReference type="PATRIC" id="fig|111780.3.peg.4188"/>
<feature type="region of interest" description="Disordered" evidence="2">
    <location>
        <begin position="1"/>
        <end position="27"/>
    </location>
</feature>
<dbReference type="Pfam" id="PF03061">
    <property type="entry name" value="4HBT"/>
    <property type="match status" value="1"/>
</dbReference>
<evidence type="ECO:0000313" key="4">
    <source>
        <dbReference type="EMBL" id="AFZ37516.1"/>
    </source>
</evidence>
<dbReference type="CDD" id="cd00586">
    <property type="entry name" value="4HBT"/>
    <property type="match status" value="1"/>
</dbReference>
<dbReference type="AlphaFoldDB" id="K9XZG6"/>
<dbReference type="Proteomes" id="UP000010473">
    <property type="component" value="Chromosome"/>
</dbReference>
<dbReference type="EMBL" id="CP003653">
    <property type="protein sequence ID" value="AFZ37516.1"/>
    <property type="molecule type" value="Genomic_DNA"/>
</dbReference>
<dbReference type="KEGG" id="scs:Sta7437_4039"/>
<evidence type="ECO:0000259" key="3">
    <source>
        <dbReference type="Pfam" id="PF03061"/>
    </source>
</evidence>
<dbReference type="InterPro" id="IPR029069">
    <property type="entry name" value="HotDog_dom_sf"/>
</dbReference>
<dbReference type="InterPro" id="IPR006683">
    <property type="entry name" value="Thioestr_dom"/>
</dbReference>
<sequence length="175" mass="19849">MVKRSKQLSDTQVNEPKLPKLPTSAIENDPGINATTEHWFEYPVKAQPHHTDYAGIVWHGTYLTWMEAARVECLRSIGIEFADLVALGCDLPVVELSLKYHRPVRLGMSAVVKTRLTETEGVRIHWDYQIQSPEGDELYVTGRVTLVGVDREKGKVMRQLPPDVKDALTKWSKAR</sequence>
<protein>
    <submittedName>
        <fullName evidence="4">Thioesterase superfamily protein</fullName>
    </submittedName>
</protein>